<feature type="transmembrane region" description="Helical" evidence="2">
    <location>
        <begin position="12"/>
        <end position="36"/>
    </location>
</feature>
<keyword evidence="1" id="KW-0862">Zinc</keyword>
<name>V4TN81_CITCL</name>
<dbReference type="PROSITE" id="PS50966">
    <property type="entry name" value="ZF_SWIM"/>
    <property type="match status" value="1"/>
</dbReference>
<dbReference type="eggNOG" id="ENOG502QTG7">
    <property type="taxonomic scope" value="Eukaryota"/>
</dbReference>
<evidence type="ECO:0000313" key="5">
    <source>
        <dbReference type="Proteomes" id="UP000030687"/>
    </source>
</evidence>
<keyword evidence="1" id="KW-0479">Metal-binding</keyword>
<dbReference type="PANTHER" id="PTHR31579:SF49">
    <property type="entry name" value="DUF506 FAMILY PROTEIN"/>
    <property type="match status" value="1"/>
</dbReference>
<sequence>MEIFSSLIYSKLAISSISFIIYIFFMSSFIHLSFLVNSCLSFFDPLYLNFLKGKKKIKFPGGKKKMGKLILEDRAHGNDNNEQKNHHCMDSLEEKVSVFVEDFENIHSDEDSGDDYGSENSSNNDLHGYHNERILFWEAQEALLQEIMERQSITGQKLRQEVKKIIDAVRETEFCSCPKPSSNGLCTHCLRRILVDRLCDKGLNAALCTSKWKHTKQIPGGTHEYVELMAVTPGRKKQVPFLIELEFRDQFEMAKACDEYRQLVSQLPEFYIGKPEYLRAIVRVLCNAAKRSMKEKKIYMGPWRKRSFMEMKWSKSFEKGKSFDESLSTSSLPSPVKGHESCMHSSTSLAVVVT</sequence>
<dbReference type="PANTHER" id="PTHR31579">
    <property type="entry name" value="OS03G0796600 PROTEIN"/>
    <property type="match status" value="1"/>
</dbReference>
<dbReference type="AlphaFoldDB" id="V4TN81"/>
<dbReference type="OMA" id="WVNDATT"/>
<keyword evidence="1" id="KW-0863">Zinc-finger</keyword>
<accession>V4TN81</accession>
<feature type="domain" description="SWIM-type" evidence="3">
    <location>
        <begin position="160"/>
        <end position="197"/>
    </location>
</feature>
<dbReference type="NCBIfam" id="TIGR01615">
    <property type="entry name" value="A_thal_3542"/>
    <property type="match status" value="1"/>
</dbReference>
<dbReference type="InterPro" id="IPR006502">
    <property type="entry name" value="PDDEXK-like"/>
</dbReference>
<keyword evidence="2" id="KW-1133">Transmembrane helix</keyword>
<proteinExistence type="predicted"/>
<dbReference type="KEGG" id="cic:CICLE_v10020850mg"/>
<dbReference type="InParanoid" id="V4TN81"/>
<gene>
    <name evidence="4" type="ORF">CICLE_v10020850mg</name>
</gene>
<keyword evidence="5" id="KW-1185">Reference proteome</keyword>
<dbReference type="EMBL" id="KI536661">
    <property type="protein sequence ID" value="ESR54877.1"/>
    <property type="molecule type" value="Genomic_DNA"/>
</dbReference>
<evidence type="ECO:0000256" key="2">
    <source>
        <dbReference type="SAM" id="Phobius"/>
    </source>
</evidence>
<evidence type="ECO:0000259" key="3">
    <source>
        <dbReference type="PROSITE" id="PS50966"/>
    </source>
</evidence>
<dbReference type="InterPro" id="IPR007527">
    <property type="entry name" value="Znf_SWIM"/>
</dbReference>
<protein>
    <recommendedName>
        <fullName evidence="3">SWIM-type domain-containing protein</fullName>
    </recommendedName>
</protein>
<evidence type="ECO:0000256" key="1">
    <source>
        <dbReference type="PROSITE-ProRule" id="PRU00325"/>
    </source>
</evidence>
<dbReference type="Pfam" id="PF04720">
    <property type="entry name" value="PDDEXK_6"/>
    <property type="match status" value="1"/>
</dbReference>
<dbReference type="Gramene" id="ESR54877">
    <property type="protein sequence ID" value="ESR54877"/>
    <property type="gene ID" value="CICLE_v10020850mg"/>
</dbReference>
<dbReference type="GO" id="GO:0008270">
    <property type="term" value="F:zinc ion binding"/>
    <property type="evidence" value="ECO:0007669"/>
    <property type="project" value="UniProtKB-KW"/>
</dbReference>
<reference evidence="4 5" key="1">
    <citation type="submission" date="2013-10" db="EMBL/GenBank/DDBJ databases">
        <authorList>
            <consortium name="International Citrus Genome Consortium"/>
            <person name="Jenkins J."/>
            <person name="Schmutz J."/>
            <person name="Prochnik S."/>
            <person name="Rokhsar D."/>
            <person name="Gmitter F."/>
            <person name="Ollitrault P."/>
            <person name="Machado M."/>
            <person name="Talon M."/>
            <person name="Wincker P."/>
            <person name="Jaillon O."/>
            <person name="Morgante M."/>
        </authorList>
    </citation>
    <scope>NUCLEOTIDE SEQUENCE</scope>
    <source>
        <strain evidence="5">cv. Clemenules</strain>
    </source>
</reference>
<organism evidence="4 5">
    <name type="scientific">Citrus clementina</name>
    <name type="common">Clementine</name>
    <name type="synonym">Citrus deliciosa x Citrus sinensis</name>
    <dbReference type="NCBI Taxonomy" id="85681"/>
    <lineage>
        <taxon>Eukaryota</taxon>
        <taxon>Viridiplantae</taxon>
        <taxon>Streptophyta</taxon>
        <taxon>Embryophyta</taxon>
        <taxon>Tracheophyta</taxon>
        <taxon>Spermatophyta</taxon>
        <taxon>Magnoliopsida</taxon>
        <taxon>eudicotyledons</taxon>
        <taxon>Gunneridae</taxon>
        <taxon>Pentapetalae</taxon>
        <taxon>rosids</taxon>
        <taxon>malvids</taxon>
        <taxon>Sapindales</taxon>
        <taxon>Rutaceae</taxon>
        <taxon>Aurantioideae</taxon>
        <taxon>Citrus</taxon>
    </lineage>
</organism>
<keyword evidence="2" id="KW-0812">Transmembrane</keyword>
<evidence type="ECO:0000313" key="4">
    <source>
        <dbReference type="EMBL" id="ESR54877.1"/>
    </source>
</evidence>
<dbReference type="STRING" id="85681.V4TN81"/>
<keyword evidence="2" id="KW-0472">Membrane</keyword>
<dbReference type="Proteomes" id="UP000030687">
    <property type="component" value="Unassembled WGS sequence"/>
</dbReference>